<feature type="region of interest" description="Disordered" evidence="7">
    <location>
        <begin position="587"/>
        <end position="701"/>
    </location>
</feature>
<organism evidence="12 13">
    <name type="scientific">Penicillium steckii</name>
    <dbReference type="NCBI Taxonomy" id="303698"/>
    <lineage>
        <taxon>Eukaryota</taxon>
        <taxon>Fungi</taxon>
        <taxon>Dikarya</taxon>
        <taxon>Ascomycota</taxon>
        <taxon>Pezizomycotina</taxon>
        <taxon>Eurotiomycetes</taxon>
        <taxon>Eurotiomycetidae</taxon>
        <taxon>Eurotiales</taxon>
        <taxon>Aspergillaceae</taxon>
        <taxon>Penicillium</taxon>
    </lineage>
</organism>
<dbReference type="GO" id="GO:0005507">
    <property type="term" value="F:copper ion binding"/>
    <property type="evidence" value="ECO:0007669"/>
    <property type="project" value="InterPro"/>
</dbReference>
<dbReference type="InterPro" id="IPR002355">
    <property type="entry name" value="Cu_oxidase_Cu_BS"/>
</dbReference>
<dbReference type="InterPro" id="IPR001117">
    <property type="entry name" value="Cu-oxidase_2nd"/>
</dbReference>
<dbReference type="Pfam" id="PF07732">
    <property type="entry name" value="Cu-oxidase_3"/>
    <property type="match status" value="1"/>
</dbReference>
<keyword evidence="2" id="KW-0479">Metal-binding</keyword>
<dbReference type="GO" id="GO:0052716">
    <property type="term" value="F:hydroquinone:oxygen oxidoreductase activity"/>
    <property type="evidence" value="ECO:0007669"/>
    <property type="project" value="UniProtKB-ARBA"/>
</dbReference>
<evidence type="ECO:0000313" key="13">
    <source>
        <dbReference type="Proteomes" id="UP000191285"/>
    </source>
</evidence>
<dbReference type="Proteomes" id="UP000191285">
    <property type="component" value="Unassembled WGS sequence"/>
</dbReference>
<dbReference type="PROSITE" id="PS00079">
    <property type="entry name" value="MULTICOPPER_OXIDASE1"/>
    <property type="match status" value="1"/>
</dbReference>
<keyword evidence="3 8" id="KW-0732">Signal</keyword>
<evidence type="ECO:0000259" key="10">
    <source>
        <dbReference type="Pfam" id="PF07731"/>
    </source>
</evidence>
<reference evidence="13" key="1">
    <citation type="journal article" date="2017" name="Nat. Microbiol.">
        <title>Global analysis of biosynthetic gene clusters reveals vast potential of secondary metabolite production in Penicillium species.</title>
        <authorList>
            <person name="Nielsen J.C."/>
            <person name="Grijseels S."/>
            <person name="Prigent S."/>
            <person name="Ji B."/>
            <person name="Dainat J."/>
            <person name="Nielsen K.F."/>
            <person name="Frisvad J.C."/>
            <person name="Workman M."/>
            <person name="Nielsen J."/>
        </authorList>
    </citation>
    <scope>NUCLEOTIDE SEQUENCE [LARGE SCALE GENOMIC DNA]</scope>
    <source>
        <strain evidence="13">IBT 24891</strain>
    </source>
</reference>
<keyword evidence="4" id="KW-0560">Oxidoreductase</keyword>
<accession>A0A1V6SZM3</accession>
<proteinExistence type="inferred from homology"/>
<evidence type="ECO:0000256" key="2">
    <source>
        <dbReference type="ARBA" id="ARBA00022723"/>
    </source>
</evidence>
<feature type="domain" description="Plastocyanin-like" evidence="9">
    <location>
        <begin position="172"/>
        <end position="371"/>
    </location>
</feature>
<dbReference type="InterPro" id="IPR011706">
    <property type="entry name" value="Cu-oxidase_C"/>
</dbReference>
<keyword evidence="13" id="KW-1185">Reference proteome</keyword>
<dbReference type="STRING" id="303698.A0A1V6SZM3"/>
<dbReference type="Pfam" id="PF07731">
    <property type="entry name" value="Cu-oxidase_2"/>
    <property type="match status" value="1"/>
</dbReference>
<feature type="compositionally biased region" description="Polar residues" evidence="7">
    <location>
        <begin position="718"/>
        <end position="729"/>
    </location>
</feature>
<feature type="region of interest" description="Disordered" evidence="7">
    <location>
        <begin position="716"/>
        <end position="742"/>
    </location>
</feature>
<evidence type="ECO:0000256" key="1">
    <source>
        <dbReference type="ARBA" id="ARBA00010609"/>
    </source>
</evidence>
<evidence type="ECO:0000256" key="7">
    <source>
        <dbReference type="SAM" id="MobiDB-lite"/>
    </source>
</evidence>
<feature type="domain" description="Plastocyanin-like" evidence="10">
    <location>
        <begin position="450"/>
        <end position="580"/>
    </location>
</feature>
<feature type="compositionally biased region" description="Low complexity" evidence="7">
    <location>
        <begin position="623"/>
        <end position="667"/>
    </location>
</feature>
<keyword evidence="6" id="KW-0325">Glycoprotein</keyword>
<evidence type="ECO:0000313" key="12">
    <source>
        <dbReference type="EMBL" id="OQE19538.1"/>
    </source>
</evidence>
<comment type="similarity">
    <text evidence="1">Belongs to the multicopper oxidase family.</text>
</comment>
<feature type="signal peptide" evidence="8">
    <location>
        <begin position="1"/>
        <end position="21"/>
    </location>
</feature>
<gene>
    <name evidence="12" type="ORF">PENSTE_c015G03174</name>
</gene>
<feature type="chain" id="PRO_5010737985" evidence="8">
    <location>
        <begin position="22"/>
        <end position="742"/>
    </location>
</feature>
<dbReference type="PROSITE" id="PS00080">
    <property type="entry name" value="MULTICOPPER_OXIDASE2"/>
    <property type="match status" value="1"/>
</dbReference>
<evidence type="ECO:0000256" key="4">
    <source>
        <dbReference type="ARBA" id="ARBA00023002"/>
    </source>
</evidence>
<dbReference type="GO" id="GO:0042440">
    <property type="term" value="P:pigment metabolic process"/>
    <property type="evidence" value="ECO:0007669"/>
    <property type="project" value="UniProtKB-ARBA"/>
</dbReference>
<dbReference type="InterPro" id="IPR045087">
    <property type="entry name" value="Cu-oxidase_fam"/>
</dbReference>
<feature type="compositionally biased region" description="Pro residues" evidence="7">
    <location>
        <begin position="668"/>
        <end position="684"/>
    </location>
</feature>
<dbReference type="AlphaFoldDB" id="A0A1V6SZM3"/>
<dbReference type="FunFam" id="2.60.40.420:FF:000036">
    <property type="entry name" value="L-ascorbate oxidase"/>
    <property type="match status" value="1"/>
</dbReference>
<sequence length="742" mass="81115">MAPLVTLLALASSGLVPLAWAKQVHFDLDLTWQKGAPDGNVRELIFMNEQFPGPELRLEQGDDVEVVVHNNLPVNTSIHFHGIEQRGTPWSDGVPGLTQKPIQPGHSWTYRWKATQYGTYWYHAHAQSEIMDGLYGPIWISPSPQTPDPFHFISNNPTDIKAMKQAEKNPQLIMLSDWDHLSAAEYQKVQEDTGLNIFCSDSILINGRGSVYCPGTANISSVELPYLSTAINNQPLTDKGCLPNIYETQGNFAPTHPELLPAGLNSGCTPTVGLHEIIEVDSQSGWVSLKFISAAALKALMFSIDEHPMYIYEVDGSYIEPQLVESVAIFNGERYAAMVKLDKPPKDYTLRVPDTQGDQVISGFATIRYKGSQDDHPSEPYLDYGGRNTSASVVALDNRAIQPYPPVTIPRHADQLVNLTLGRLGSSYTWTASGSALYDMMANLDDPILYNLNAKSNLPDQVTIETKNGTWVDLLLQLGDMPNTPAIQAPHVMHKHSNKGYILGVGPGFFNWASTEEAFAEHPEYFQMDNPQARDTFVTQGPTGPTWMIVRYQVVNPGPFLFHCHIETHMSNGMAVALLDGVDVWPQVPAGEDQSPGGVNTSGQGQGTGQGQGAGQAQGQGAGQADQGQSASMSSWWSSHSQTPAPTTSTPVPVPQTPKTSLASSTAPPAPQTPQSSPPTPPQTTPTTPQVTPEIEDYGDWHQARQKLKMMSLLGQRMSEQVQTRSRPSVESVPGRYQTLDF</sequence>
<evidence type="ECO:0000259" key="9">
    <source>
        <dbReference type="Pfam" id="PF00394"/>
    </source>
</evidence>
<dbReference type="InterPro" id="IPR033138">
    <property type="entry name" value="Cu_oxidase_CS"/>
</dbReference>
<evidence type="ECO:0000259" key="11">
    <source>
        <dbReference type="Pfam" id="PF07732"/>
    </source>
</evidence>
<evidence type="ECO:0000256" key="8">
    <source>
        <dbReference type="SAM" id="SignalP"/>
    </source>
</evidence>
<keyword evidence="5" id="KW-0186">Copper</keyword>
<comment type="caution">
    <text evidence="12">The sequence shown here is derived from an EMBL/GenBank/DDBJ whole genome shotgun (WGS) entry which is preliminary data.</text>
</comment>
<dbReference type="PANTHER" id="PTHR11709">
    <property type="entry name" value="MULTI-COPPER OXIDASE"/>
    <property type="match status" value="1"/>
</dbReference>
<dbReference type="PANTHER" id="PTHR11709:SF488">
    <property type="entry name" value="LACCASE-RELATED"/>
    <property type="match status" value="1"/>
</dbReference>
<dbReference type="InterPro" id="IPR011707">
    <property type="entry name" value="Cu-oxidase-like_N"/>
</dbReference>
<evidence type="ECO:0000256" key="5">
    <source>
        <dbReference type="ARBA" id="ARBA00023008"/>
    </source>
</evidence>
<evidence type="ECO:0000256" key="3">
    <source>
        <dbReference type="ARBA" id="ARBA00022729"/>
    </source>
</evidence>
<dbReference type="CDD" id="cd13898">
    <property type="entry name" value="CuRO_3_Abr2_like"/>
    <property type="match status" value="1"/>
</dbReference>
<protein>
    <submittedName>
        <fullName evidence="12">Uncharacterized protein</fullName>
    </submittedName>
</protein>
<evidence type="ECO:0000256" key="6">
    <source>
        <dbReference type="ARBA" id="ARBA00023180"/>
    </source>
</evidence>
<feature type="compositionally biased region" description="Gly residues" evidence="7">
    <location>
        <begin position="604"/>
        <end position="622"/>
    </location>
</feature>
<dbReference type="CDD" id="cd13876">
    <property type="entry name" value="CuRO_2_Abr2_like"/>
    <property type="match status" value="1"/>
</dbReference>
<dbReference type="CDD" id="cd13850">
    <property type="entry name" value="CuRO_1_Abr2_like"/>
    <property type="match status" value="1"/>
</dbReference>
<dbReference type="Pfam" id="PF00394">
    <property type="entry name" value="Cu-oxidase"/>
    <property type="match status" value="1"/>
</dbReference>
<dbReference type="InterPro" id="IPR008972">
    <property type="entry name" value="Cupredoxin"/>
</dbReference>
<dbReference type="EMBL" id="MLKD01000015">
    <property type="protein sequence ID" value="OQE19538.1"/>
    <property type="molecule type" value="Genomic_DNA"/>
</dbReference>
<dbReference type="Gene3D" id="2.60.40.420">
    <property type="entry name" value="Cupredoxins - blue copper proteins"/>
    <property type="match status" value="3"/>
</dbReference>
<name>A0A1V6SZM3_9EURO</name>
<feature type="domain" description="Plastocyanin-like" evidence="11">
    <location>
        <begin position="31"/>
        <end position="143"/>
    </location>
</feature>
<dbReference type="SUPFAM" id="SSF49503">
    <property type="entry name" value="Cupredoxins"/>
    <property type="match status" value="3"/>
</dbReference>